<evidence type="ECO:0000259" key="2">
    <source>
        <dbReference type="Pfam" id="PF00535"/>
    </source>
</evidence>
<keyword evidence="1" id="KW-0472">Membrane</keyword>
<evidence type="ECO:0000313" key="3">
    <source>
        <dbReference type="EMBL" id="PNC17815.1"/>
    </source>
</evidence>
<dbReference type="RefSeq" id="WP_102714579.1">
    <property type="nucleotide sequence ID" value="NZ_PJKA01000012.1"/>
</dbReference>
<gene>
    <name evidence="3" type="ORF">CXU22_08740</name>
</gene>
<comment type="caution">
    <text evidence="3">The sequence shown here is derived from an EMBL/GenBank/DDBJ whole genome shotgun (WGS) entry which is preliminary data.</text>
</comment>
<organism evidence="3 4">
    <name type="scientific">Akkermansia muciniphila</name>
    <dbReference type="NCBI Taxonomy" id="239935"/>
    <lineage>
        <taxon>Bacteria</taxon>
        <taxon>Pseudomonadati</taxon>
        <taxon>Verrucomicrobiota</taxon>
        <taxon>Verrucomicrobiia</taxon>
        <taxon>Verrucomicrobiales</taxon>
        <taxon>Akkermansiaceae</taxon>
        <taxon>Akkermansia</taxon>
    </lineage>
</organism>
<dbReference type="GO" id="GO:0016758">
    <property type="term" value="F:hexosyltransferase activity"/>
    <property type="evidence" value="ECO:0007669"/>
    <property type="project" value="UniProtKB-ARBA"/>
</dbReference>
<evidence type="ECO:0000313" key="4">
    <source>
        <dbReference type="Proteomes" id="UP000236000"/>
    </source>
</evidence>
<keyword evidence="1" id="KW-1133">Transmembrane helix</keyword>
<name>A0A2N8HD42_9BACT</name>
<keyword evidence="3" id="KW-0808">Transferase</keyword>
<feature type="domain" description="Glycosyltransferase 2-like" evidence="2">
    <location>
        <begin position="6"/>
        <end position="118"/>
    </location>
</feature>
<dbReference type="AlphaFoldDB" id="A0A2N8HD42"/>
<dbReference type="EMBL" id="PJKA01000012">
    <property type="protein sequence ID" value="PNC17815.1"/>
    <property type="molecule type" value="Genomic_DNA"/>
</dbReference>
<dbReference type="InterPro" id="IPR001173">
    <property type="entry name" value="Glyco_trans_2-like"/>
</dbReference>
<dbReference type="SUPFAM" id="SSF53448">
    <property type="entry name" value="Nucleotide-diphospho-sugar transferases"/>
    <property type="match status" value="1"/>
</dbReference>
<dbReference type="OrthoDB" id="9810303at2"/>
<dbReference type="InterPro" id="IPR029044">
    <property type="entry name" value="Nucleotide-diphossugar_trans"/>
</dbReference>
<accession>A0A2N8HD42</accession>
<dbReference type="Proteomes" id="UP000236000">
    <property type="component" value="Unassembled WGS sequence"/>
</dbReference>
<feature type="transmembrane region" description="Helical" evidence="1">
    <location>
        <begin position="272"/>
        <end position="290"/>
    </location>
</feature>
<protein>
    <submittedName>
        <fullName evidence="3">Glycosyltransferase</fullName>
    </submittedName>
</protein>
<dbReference type="CDD" id="cd00761">
    <property type="entry name" value="Glyco_tranf_GTA_type"/>
    <property type="match status" value="1"/>
</dbReference>
<proteinExistence type="predicted"/>
<keyword evidence="1" id="KW-0812">Transmembrane</keyword>
<evidence type="ECO:0000256" key="1">
    <source>
        <dbReference type="SAM" id="Phobius"/>
    </source>
</evidence>
<dbReference type="Pfam" id="PF00535">
    <property type="entry name" value="Glycos_transf_2"/>
    <property type="match status" value="1"/>
</dbReference>
<reference evidence="3 4" key="1">
    <citation type="journal article" date="2017" name="BMC Genomics">
        <title>Genome sequencing of 39 Akkermansia muciniphila isolates reveals its population structure, genomic and functional diverisity, and global distribution in mammalian gut microbiotas.</title>
        <authorList>
            <person name="Guo X."/>
            <person name="Li S."/>
            <person name="Zhang J."/>
            <person name="Wu F."/>
            <person name="Li X."/>
            <person name="Wu D."/>
            <person name="Zhang M."/>
            <person name="Ou Z."/>
            <person name="Jie Z."/>
            <person name="Yan Q."/>
            <person name="Li P."/>
            <person name="Yi J."/>
            <person name="Peng Y."/>
        </authorList>
    </citation>
    <scope>NUCLEOTIDE SEQUENCE [LARGE SCALE GENOMIC DNA]</scope>
    <source>
        <strain evidence="3 4">GP24</strain>
    </source>
</reference>
<dbReference type="PANTHER" id="PTHR22916">
    <property type="entry name" value="GLYCOSYLTRANSFERASE"/>
    <property type="match status" value="1"/>
</dbReference>
<sequence length="300" mass="33828">MKPLLTVFTPAFNRADCLRHCYESLRKQTCRDFIWLVVDDGSSDGTGDLVKEWMRAGELEIQYHYKENGGMHTAHNAAYELVSTELNVCLDSDDRMPEDAVASILEFWERHGSDRVAGMAGLDADAATGELIGTPFEEDAGETTLNGFYAAGGRGDKKLVYRTALMKQLPPYPVFPGEKYVGLGYKYMLADRLAPLLTMNKVLCLVEYREDGSSRNMFRQYVLNPRGFAFLRKEGMRYQPARRRRFMEAVHYVSASLLARNPRFLRESPRPFLTLAAVPFGLALMCLILVKNRKGKGGGK</sequence>
<dbReference type="Gene3D" id="3.90.550.10">
    <property type="entry name" value="Spore Coat Polysaccharide Biosynthesis Protein SpsA, Chain A"/>
    <property type="match status" value="1"/>
</dbReference>